<sequence length="105" mass="12165">MRLRKRKAKNGGRTPLIESQSPKPERHPKFVHVDHDGYAYPHMAHNPQRQTYFRTLLLGVGFLILAGIFTGIMCLLHYTFNWVWVLALISMLVLFIAMIVCCVRI</sequence>
<proteinExistence type="predicted"/>
<dbReference type="Proteomes" id="UP000887576">
    <property type="component" value="Unplaced"/>
</dbReference>
<organism evidence="1 2">
    <name type="scientific">Panagrolaimus sp. JU765</name>
    <dbReference type="NCBI Taxonomy" id="591449"/>
    <lineage>
        <taxon>Eukaryota</taxon>
        <taxon>Metazoa</taxon>
        <taxon>Ecdysozoa</taxon>
        <taxon>Nematoda</taxon>
        <taxon>Chromadorea</taxon>
        <taxon>Rhabditida</taxon>
        <taxon>Tylenchina</taxon>
        <taxon>Panagrolaimomorpha</taxon>
        <taxon>Panagrolaimoidea</taxon>
        <taxon>Panagrolaimidae</taxon>
        <taxon>Panagrolaimus</taxon>
    </lineage>
</organism>
<evidence type="ECO:0000313" key="2">
    <source>
        <dbReference type="WBParaSite" id="JU765_v2.g6436.t1"/>
    </source>
</evidence>
<evidence type="ECO:0000313" key="1">
    <source>
        <dbReference type="Proteomes" id="UP000887576"/>
    </source>
</evidence>
<dbReference type="WBParaSite" id="JU765_v2.g6436.t1">
    <property type="protein sequence ID" value="JU765_v2.g6436.t1"/>
    <property type="gene ID" value="JU765_v2.g6436"/>
</dbReference>
<reference evidence="2" key="1">
    <citation type="submission" date="2022-11" db="UniProtKB">
        <authorList>
            <consortium name="WormBaseParasite"/>
        </authorList>
    </citation>
    <scope>IDENTIFICATION</scope>
</reference>
<name>A0AC34RFG8_9BILA</name>
<protein>
    <submittedName>
        <fullName evidence="2">Uncharacterized protein</fullName>
    </submittedName>
</protein>
<accession>A0AC34RFG8</accession>